<keyword evidence="3" id="KW-1185">Reference proteome</keyword>
<dbReference type="HOGENOM" id="CLU_101784_0_0_6"/>
<dbReference type="EMBL" id="CP000468">
    <property type="protein sequence ID" value="ABJ01336.1"/>
    <property type="molecule type" value="Genomic_DNA"/>
</dbReference>
<feature type="transmembrane region" description="Helical" evidence="1">
    <location>
        <begin position="154"/>
        <end position="177"/>
    </location>
</feature>
<feature type="transmembrane region" description="Helical" evidence="1">
    <location>
        <begin position="114"/>
        <end position="133"/>
    </location>
</feature>
<keyword evidence="1" id="KW-1133">Transmembrane helix</keyword>
<dbReference type="Proteomes" id="UP000008216">
    <property type="component" value="Chromosome"/>
</dbReference>
<sequence>MDDSTLLRHSSLFVAYMGCLGWGSAYFYGWGTSFYYGFPWWVVGAGVDDVARSLFYAVTVIVIFLIGWGTGVFFFLGIKQKNNVQDLSFIRLFLAILLLFVPPALEFSVIHRRVAPDALVLCVIAALIITFFVRSGRRFISVKFFSDMSFIRHHWIECMMAGFMIYFWGFSLIAGWYKPQFKDEYQMIRYESVWYYVLARYDDRLILSESYSNGSSTFVILNSGQIDDFKINVVRVR</sequence>
<proteinExistence type="predicted"/>
<accession>A0A0H2Z012</accession>
<organism evidence="2 3">
    <name type="scientific">Escherichia coli O1:K1 / APEC</name>
    <dbReference type="NCBI Taxonomy" id="405955"/>
    <lineage>
        <taxon>Bacteria</taxon>
        <taxon>Pseudomonadati</taxon>
        <taxon>Pseudomonadota</taxon>
        <taxon>Gammaproteobacteria</taxon>
        <taxon>Enterobacterales</taxon>
        <taxon>Enterobacteriaceae</taxon>
        <taxon>Escherichia</taxon>
    </lineage>
</organism>
<evidence type="ECO:0000256" key="1">
    <source>
        <dbReference type="SAM" id="Phobius"/>
    </source>
</evidence>
<feature type="transmembrane region" description="Helical" evidence="1">
    <location>
        <begin position="89"/>
        <end position="108"/>
    </location>
</feature>
<reference evidence="2 3" key="1">
    <citation type="journal article" date="2007" name="J. Bacteriol.">
        <title>The genome sequence of avian pathogenic Escherichia coli strain O1:K1:H7 shares strong similarities with human extraintestinal pathogenic E. coli genomes.</title>
        <authorList>
            <person name="Johnson T.J."/>
            <person name="Kariyawasam S."/>
            <person name="Wannemuehler Y."/>
            <person name="Mangiamele P."/>
            <person name="Johnson S.J."/>
            <person name="Doetkott C."/>
            <person name="Skyberg J.A."/>
            <person name="Lynne A.M."/>
            <person name="Johnson J.R."/>
            <person name="Nolan L.K."/>
        </authorList>
    </citation>
    <scope>NUCLEOTIDE SEQUENCE [LARGE SCALE GENOMIC DNA]</scope>
    <source>
        <strain evidence="2">APEC O1</strain>
    </source>
</reference>
<gene>
    <name evidence="2" type="ORF">APECO1_1031</name>
</gene>
<dbReference type="RefSeq" id="WP_000342819.1">
    <property type="nucleotide sequence ID" value="NC_008563.1"/>
</dbReference>
<evidence type="ECO:0000313" key="2">
    <source>
        <dbReference type="EMBL" id="ABJ01336.1"/>
    </source>
</evidence>
<dbReference type="KEGG" id="ecv:APECO1_1031"/>
<name>A0A0H2Z012_ECOK1</name>
<evidence type="ECO:0000313" key="3">
    <source>
        <dbReference type="Proteomes" id="UP000008216"/>
    </source>
</evidence>
<feature type="transmembrane region" description="Helical" evidence="1">
    <location>
        <begin position="54"/>
        <end position="77"/>
    </location>
</feature>
<protein>
    <submittedName>
        <fullName evidence="2">Inner membrane protein</fullName>
    </submittedName>
</protein>
<dbReference type="AlphaFoldDB" id="A0A0H2Z012"/>
<feature type="transmembrane region" description="Helical" evidence="1">
    <location>
        <begin position="12"/>
        <end position="34"/>
    </location>
</feature>
<keyword evidence="1" id="KW-0472">Membrane</keyword>
<keyword evidence="1" id="KW-0812">Transmembrane</keyword>